<dbReference type="PANTHER" id="PTHR33416">
    <property type="entry name" value="NUCLEAR PORE COMPLEX PROTEIN NUP1"/>
    <property type="match status" value="1"/>
</dbReference>
<feature type="compositionally biased region" description="Low complexity" evidence="1">
    <location>
        <begin position="569"/>
        <end position="578"/>
    </location>
</feature>
<feature type="region of interest" description="Disordered" evidence="1">
    <location>
        <begin position="559"/>
        <end position="579"/>
    </location>
</feature>
<dbReference type="Proteomes" id="UP001341281">
    <property type="component" value="Chromosome 06"/>
</dbReference>
<dbReference type="AlphaFoldDB" id="A0AAQ3TYN6"/>
<evidence type="ECO:0000313" key="2">
    <source>
        <dbReference type="EMBL" id="WVZ79472.1"/>
    </source>
</evidence>
<feature type="region of interest" description="Disordered" evidence="1">
    <location>
        <begin position="454"/>
        <end position="533"/>
    </location>
</feature>
<name>A0AAQ3TYN6_PASNO</name>
<feature type="compositionally biased region" description="Polar residues" evidence="1">
    <location>
        <begin position="313"/>
        <end position="327"/>
    </location>
</feature>
<evidence type="ECO:0000256" key="1">
    <source>
        <dbReference type="SAM" id="MobiDB-lite"/>
    </source>
</evidence>
<accession>A0AAQ3TYN6</accession>
<dbReference type="PANTHER" id="PTHR33416:SF36">
    <property type="entry name" value="NUCLEOPORIN-RELATED"/>
    <property type="match status" value="1"/>
</dbReference>
<dbReference type="EMBL" id="CP144750">
    <property type="protein sequence ID" value="WVZ79472.1"/>
    <property type="molecule type" value="Genomic_DNA"/>
</dbReference>
<evidence type="ECO:0000313" key="3">
    <source>
        <dbReference type="Proteomes" id="UP001341281"/>
    </source>
</evidence>
<keyword evidence="3" id="KW-1185">Reference proteome</keyword>
<feature type="region of interest" description="Disordered" evidence="1">
    <location>
        <begin position="1"/>
        <end position="58"/>
    </location>
</feature>
<dbReference type="GO" id="GO:0071763">
    <property type="term" value="P:nuclear membrane organization"/>
    <property type="evidence" value="ECO:0007669"/>
    <property type="project" value="TreeGrafter"/>
</dbReference>
<reference evidence="2 3" key="1">
    <citation type="submission" date="2024-02" db="EMBL/GenBank/DDBJ databases">
        <title>High-quality chromosome-scale genome assembly of Pensacola bahiagrass (Paspalum notatum Flugge var. saurae).</title>
        <authorList>
            <person name="Vega J.M."/>
            <person name="Podio M."/>
            <person name="Orjuela J."/>
            <person name="Siena L.A."/>
            <person name="Pessino S.C."/>
            <person name="Combes M.C."/>
            <person name="Mariac C."/>
            <person name="Albertini E."/>
            <person name="Pupilli F."/>
            <person name="Ortiz J.P.A."/>
            <person name="Leblanc O."/>
        </authorList>
    </citation>
    <scope>NUCLEOTIDE SEQUENCE [LARGE SCALE GENOMIC DNA]</scope>
    <source>
        <strain evidence="2">R1</strain>
        <tissue evidence="2">Leaf</tissue>
    </source>
</reference>
<sequence length="640" mass="68735">MMGSRRWQSPAAAAAAAEASEEDTGGAGGPSRRQPRLGLHRASPYGGGPRRWLPKPPVASRIFPTMPRDHVASDNNQEVHHESLEVIHERHSTEPNINAVATVPTTSVSTRFNLLLEGDGNPSQGDEDEAERITEILRSRTTDFNVEGQRAPESIAKGFENTAFSTPAKLIDPQTSLGTDSFPSSNVHDVGSSPIEIAKAFMEARTSASVHESQKRKFRALSHGVDESVHESKKRKFRALSHEVEVDNSTSKVFPTVATDSSVCWPGSVVRGYPNYVTPQSNKGRTPPQPVSCKPYNGSVFRRSIKNSRRGDTYNNSSGRPQFSTPFSVGSKAVLEDKQVSTSGGMVQPSPSSRGHIYVFGSSSSFFPREGSADKKNVAFNLQAPDDKGTTEGRAAIGHADVNNISRGVSVSVHPKSSETAFKILKQLERTIPSPALKPLDLRQTLAKRNAASVATNSLARGPEFNTINGHRQSSPNKSGNANLEITDANKAQEPQSTPDVVESSEKIQSSGANSEVCETHTSHQPLKSSFTSTSAAEVLDKNTSKGFTFTFPVPKAPSSLLEPPPTPTLASPPRTLPITTEDIPKYTIGSSSTANRLVFSFNSTSGSLGADGTVPTFKIGSGNKRELCFDRAVKDSVCF</sequence>
<proteinExistence type="predicted"/>
<protein>
    <submittedName>
        <fullName evidence="2">Uncharacterized protein</fullName>
    </submittedName>
</protein>
<dbReference type="GO" id="GO:0005635">
    <property type="term" value="C:nuclear envelope"/>
    <property type="evidence" value="ECO:0007669"/>
    <property type="project" value="TreeGrafter"/>
</dbReference>
<feature type="compositionally biased region" description="Polar residues" evidence="1">
    <location>
        <begin position="523"/>
        <end position="533"/>
    </location>
</feature>
<organism evidence="2 3">
    <name type="scientific">Paspalum notatum var. saurae</name>
    <dbReference type="NCBI Taxonomy" id="547442"/>
    <lineage>
        <taxon>Eukaryota</taxon>
        <taxon>Viridiplantae</taxon>
        <taxon>Streptophyta</taxon>
        <taxon>Embryophyta</taxon>
        <taxon>Tracheophyta</taxon>
        <taxon>Spermatophyta</taxon>
        <taxon>Magnoliopsida</taxon>
        <taxon>Liliopsida</taxon>
        <taxon>Poales</taxon>
        <taxon>Poaceae</taxon>
        <taxon>PACMAD clade</taxon>
        <taxon>Panicoideae</taxon>
        <taxon>Andropogonodae</taxon>
        <taxon>Paspaleae</taxon>
        <taxon>Paspalinae</taxon>
        <taxon>Paspalum</taxon>
    </lineage>
</organism>
<feature type="region of interest" description="Disordered" evidence="1">
    <location>
        <begin position="307"/>
        <end position="327"/>
    </location>
</feature>
<feature type="compositionally biased region" description="Polar residues" evidence="1">
    <location>
        <begin position="466"/>
        <end position="484"/>
    </location>
</feature>
<gene>
    <name evidence="2" type="ORF">U9M48_027046</name>
</gene>